<evidence type="ECO:0000256" key="2">
    <source>
        <dbReference type="ARBA" id="ARBA00022737"/>
    </source>
</evidence>
<keyword evidence="2" id="KW-0677">Repeat</keyword>
<dbReference type="EMBL" id="AAZO01005939">
    <property type="status" value="NOT_ANNOTATED_CDS"/>
    <property type="molecule type" value="Genomic_DNA"/>
</dbReference>
<dbReference type="InterPro" id="IPR003591">
    <property type="entry name" value="Leu-rich_rpt_typical-subtyp"/>
</dbReference>
<reference evidence="4" key="2">
    <citation type="submission" date="2007-04" db="EMBL/GenBank/DDBJ databases">
        <title>The genome of the human body louse.</title>
        <authorList>
            <consortium name="The Human Body Louse Genome Consortium"/>
            <person name="Kirkness E."/>
            <person name="Walenz B."/>
            <person name="Hass B."/>
            <person name="Bruggner R."/>
            <person name="Strausberg R."/>
        </authorList>
    </citation>
    <scope>NUCLEOTIDE SEQUENCE</scope>
    <source>
        <strain evidence="4">USDA</strain>
    </source>
</reference>
<dbReference type="Proteomes" id="UP000009046">
    <property type="component" value="Unassembled WGS sequence"/>
</dbReference>
<dbReference type="OMA" id="AYMERYT"/>
<dbReference type="InterPro" id="IPR001611">
    <property type="entry name" value="Leu-rich_rpt"/>
</dbReference>
<dbReference type="SMART" id="SM00369">
    <property type="entry name" value="LRR_TYP"/>
    <property type="match status" value="5"/>
</dbReference>
<reference evidence="5" key="3">
    <citation type="submission" date="2020-05" db="UniProtKB">
        <authorList>
            <consortium name="EnsemblMetazoa"/>
        </authorList>
    </citation>
    <scope>IDENTIFICATION</scope>
    <source>
        <strain evidence="5">USDA</strain>
    </source>
</reference>
<dbReference type="OrthoDB" id="1728874at2759"/>
<proteinExistence type="predicted"/>
<dbReference type="VEuPathDB" id="VectorBase:PHUM491020"/>
<dbReference type="InterPro" id="IPR050216">
    <property type="entry name" value="LRR_domain-containing"/>
</dbReference>
<dbReference type="GO" id="GO:0005737">
    <property type="term" value="C:cytoplasm"/>
    <property type="evidence" value="ECO:0007669"/>
    <property type="project" value="TreeGrafter"/>
</dbReference>
<dbReference type="EnsemblMetazoa" id="PHUM491020-RA">
    <property type="protein sequence ID" value="PHUM491020-PA"/>
    <property type="gene ID" value="PHUM491020"/>
</dbReference>
<dbReference type="Pfam" id="PF00560">
    <property type="entry name" value="LRR_1"/>
    <property type="match status" value="1"/>
</dbReference>
<gene>
    <name evidence="5" type="primary">8235765</name>
    <name evidence="4" type="ORF">Phum_PHUM491020</name>
</gene>
<dbReference type="SUPFAM" id="SSF52058">
    <property type="entry name" value="L domain-like"/>
    <property type="match status" value="1"/>
</dbReference>
<dbReference type="GeneID" id="8235765"/>
<dbReference type="EMBL" id="DS235824">
    <property type="protein sequence ID" value="EEB17844.1"/>
    <property type="molecule type" value="Genomic_DNA"/>
</dbReference>
<dbReference type="InterPro" id="IPR032675">
    <property type="entry name" value="LRR_dom_sf"/>
</dbReference>
<dbReference type="CTD" id="8235765"/>
<name>E0VWT8_PEDHC</name>
<dbReference type="eggNOG" id="KOG0619">
    <property type="taxonomic scope" value="Eukaryota"/>
</dbReference>
<dbReference type="Gene3D" id="3.80.10.10">
    <property type="entry name" value="Ribonuclease Inhibitor"/>
    <property type="match status" value="2"/>
</dbReference>
<accession>E0VWT8</accession>
<feature type="domain" description="Disease resistance R13L4/SHOC-2-like LRR" evidence="3">
    <location>
        <begin position="38"/>
        <end position="113"/>
    </location>
</feature>
<keyword evidence="6" id="KW-1185">Reference proteome</keyword>
<keyword evidence="1" id="KW-0433">Leucine-rich repeat</keyword>
<dbReference type="InterPro" id="IPR055414">
    <property type="entry name" value="LRR_R13L4/SHOC2-like"/>
</dbReference>
<organism>
    <name type="scientific">Pediculus humanus subsp. corporis</name>
    <name type="common">Body louse</name>
    <dbReference type="NCBI Taxonomy" id="121224"/>
    <lineage>
        <taxon>Eukaryota</taxon>
        <taxon>Metazoa</taxon>
        <taxon>Ecdysozoa</taxon>
        <taxon>Arthropoda</taxon>
        <taxon>Hexapoda</taxon>
        <taxon>Insecta</taxon>
        <taxon>Pterygota</taxon>
        <taxon>Neoptera</taxon>
        <taxon>Paraneoptera</taxon>
        <taxon>Psocodea</taxon>
        <taxon>Troctomorpha</taxon>
        <taxon>Phthiraptera</taxon>
        <taxon>Anoplura</taxon>
        <taxon>Pediculidae</taxon>
        <taxon>Pediculus</taxon>
    </lineage>
</organism>
<dbReference type="KEGG" id="phu:Phum_PHUM491020"/>
<dbReference type="PANTHER" id="PTHR48051">
    <property type="match status" value="1"/>
</dbReference>
<dbReference type="SMART" id="SM00364">
    <property type="entry name" value="LRR_BAC"/>
    <property type="match status" value="5"/>
</dbReference>
<dbReference type="RefSeq" id="XP_002430582.1">
    <property type="nucleotide sequence ID" value="XM_002430537.1"/>
</dbReference>
<dbReference type="STRING" id="121224.E0VWT8"/>
<evidence type="ECO:0000256" key="1">
    <source>
        <dbReference type="ARBA" id="ARBA00022614"/>
    </source>
</evidence>
<dbReference type="FunFam" id="3.80.10.10:FF:000230">
    <property type="entry name" value="Leucine-rich repeat-containing protein 57"/>
    <property type="match status" value="1"/>
</dbReference>
<sequence length="238" mass="26975">MGNNAVKEHCETAKKTGVFKLSQKRLSEFPDVLYGIKSHLRILDLSENRLNSLPTDIGTFEKLKHLKVNKNKLGLLPESLGHLQKLESLSVCDNEIRGLPQSLSNLTHLKKVNLSGNLLTVFPIVFKNLKSLDVLDLSRNKIVSIPDDVSQIYAVELILNQNQISTLSQEIAKCPRLKTLRLEENCLQLSAIPPQLFIDSNISVLTLEGNLFEMKSLTQIEGYEHYMDRYTAMKKKMF</sequence>
<evidence type="ECO:0000313" key="6">
    <source>
        <dbReference type="Proteomes" id="UP000009046"/>
    </source>
</evidence>
<evidence type="ECO:0000259" key="3">
    <source>
        <dbReference type="Pfam" id="PF23598"/>
    </source>
</evidence>
<reference evidence="4" key="1">
    <citation type="submission" date="2007-04" db="EMBL/GenBank/DDBJ databases">
        <title>Annotation of Pediculus humanus corporis strain USDA.</title>
        <authorList>
            <person name="Kirkness E."/>
            <person name="Hannick L."/>
            <person name="Hass B."/>
            <person name="Bruggner R."/>
            <person name="Lawson D."/>
            <person name="Bidwell S."/>
            <person name="Joardar V."/>
            <person name="Caler E."/>
            <person name="Walenz B."/>
            <person name="Inman J."/>
            <person name="Schobel S."/>
            <person name="Galinsky K."/>
            <person name="Amedeo P."/>
            <person name="Strausberg R."/>
        </authorList>
    </citation>
    <scope>NUCLEOTIDE SEQUENCE</scope>
    <source>
        <strain evidence="4">USDA</strain>
    </source>
</reference>
<evidence type="ECO:0000313" key="4">
    <source>
        <dbReference type="EMBL" id="EEB17844.1"/>
    </source>
</evidence>
<dbReference type="PRINTS" id="PR00019">
    <property type="entry name" value="LEURICHRPT"/>
</dbReference>
<dbReference type="InParanoid" id="E0VWT8"/>
<dbReference type="FunCoup" id="E0VWT8">
    <property type="interactions" value="1122"/>
</dbReference>
<protein>
    <submittedName>
        <fullName evidence="4">Leucine-rich repeat-containing protein, putative</fullName>
    </submittedName>
</protein>
<dbReference type="AlphaFoldDB" id="E0VWT8"/>
<dbReference type="Pfam" id="PF23598">
    <property type="entry name" value="LRR_14"/>
    <property type="match status" value="1"/>
</dbReference>
<dbReference type="PROSITE" id="PS51450">
    <property type="entry name" value="LRR"/>
    <property type="match status" value="2"/>
</dbReference>
<evidence type="ECO:0000313" key="5">
    <source>
        <dbReference type="EnsemblMetazoa" id="PHUM491020-PA"/>
    </source>
</evidence>
<dbReference type="HOGENOM" id="CLU_000288_18_15_1"/>
<dbReference type="PANTHER" id="PTHR48051:SF62">
    <property type="entry name" value="LEUCINE-RICH REPEAT-CONTAINING PROTEIN 57"/>
    <property type="match status" value="1"/>
</dbReference>